<dbReference type="OrthoDB" id="1744999at2759"/>
<dbReference type="Pfam" id="PF02219">
    <property type="entry name" value="MTHFR"/>
    <property type="match status" value="1"/>
</dbReference>
<dbReference type="STRING" id="157652.A0A371I4R9"/>
<organism evidence="8 9">
    <name type="scientific">Mucuna pruriens</name>
    <name type="common">Velvet bean</name>
    <name type="synonym">Dolichos pruriens</name>
    <dbReference type="NCBI Taxonomy" id="157652"/>
    <lineage>
        <taxon>Eukaryota</taxon>
        <taxon>Viridiplantae</taxon>
        <taxon>Streptophyta</taxon>
        <taxon>Embryophyta</taxon>
        <taxon>Tracheophyta</taxon>
        <taxon>Spermatophyta</taxon>
        <taxon>Magnoliopsida</taxon>
        <taxon>eudicotyledons</taxon>
        <taxon>Gunneridae</taxon>
        <taxon>Pentapetalae</taxon>
        <taxon>rosids</taxon>
        <taxon>fabids</taxon>
        <taxon>Fabales</taxon>
        <taxon>Fabaceae</taxon>
        <taxon>Papilionoideae</taxon>
        <taxon>50 kb inversion clade</taxon>
        <taxon>NPAAA clade</taxon>
        <taxon>indigoferoid/millettioid clade</taxon>
        <taxon>Phaseoleae</taxon>
        <taxon>Mucuna</taxon>
    </lineage>
</organism>
<keyword evidence="9" id="KW-1185">Reference proteome</keyword>
<dbReference type="GO" id="GO:0009086">
    <property type="term" value="P:methionine biosynthetic process"/>
    <property type="evidence" value="ECO:0007669"/>
    <property type="project" value="TreeGrafter"/>
</dbReference>
<comment type="cofactor">
    <cofactor evidence="1 7">
        <name>FAD</name>
        <dbReference type="ChEBI" id="CHEBI:57692"/>
    </cofactor>
</comment>
<dbReference type="GO" id="GO:0035999">
    <property type="term" value="P:tetrahydrofolate interconversion"/>
    <property type="evidence" value="ECO:0007669"/>
    <property type="project" value="UniProtKB-UniPathway"/>
</dbReference>
<protein>
    <recommendedName>
        <fullName evidence="7">Methylenetetrahydrofolate reductase</fullName>
    </recommendedName>
</protein>
<feature type="non-terminal residue" evidence="8">
    <location>
        <position position="1"/>
    </location>
</feature>
<evidence type="ECO:0000256" key="1">
    <source>
        <dbReference type="ARBA" id="ARBA00001974"/>
    </source>
</evidence>
<dbReference type="InterPro" id="IPR003171">
    <property type="entry name" value="Mehydrof_redctse-like"/>
</dbReference>
<accession>A0A371I4R9</accession>
<dbReference type="InterPro" id="IPR029041">
    <property type="entry name" value="FAD-linked_oxidoreductase-like"/>
</dbReference>
<evidence type="ECO:0000256" key="7">
    <source>
        <dbReference type="RuleBase" id="RU003862"/>
    </source>
</evidence>
<dbReference type="Gene3D" id="3.20.20.220">
    <property type="match status" value="1"/>
</dbReference>
<dbReference type="GO" id="GO:0004489">
    <property type="term" value="F:methylenetetrahydrofolate reductase [NAD(P)H] activity"/>
    <property type="evidence" value="ECO:0007669"/>
    <property type="project" value="InterPro"/>
</dbReference>
<dbReference type="GO" id="GO:0005829">
    <property type="term" value="C:cytosol"/>
    <property type="evidence" value="ECO:0007669"/>
    <property type="project" value="TreeGrafter"/>
</dbReference>
<dbReference type="EMBL" id="QJKJ01000934">
    <property type="protein sequence ID" value="RDY09996.1"/>
    <property type="molecule type" value="Genomic_DNA"/>
</dbReference>
<dbReference type="SUPFAM" id="SSF51730">
    <property type="entry name" value="FAD-linked oxidoreductase"/>
    <property type="match status" value="1"/>
</dbReference>
<evidence type="ECO:0000313" key="8">
    <source>
        <dbReference type="EMBL" id="RDY09996.1"/>
    </source>
</evidence>
<dbReference type="GO" id="GO:0071949">
    <property type="term" value="F:FAD binding"/>
    <property type="evidence" value="ECO:0007669"/>
    <property type="project" value="TreeGrafter"/>
</dbReference>
<evidence type="ECO:0000256" key="2">
    <source>
        <dbReference type="ARBA" id="ARBA00004777"/>
    </source>
</evidence>
<dbReference type="PANTHER" id="PTHR45754:SF3">
    <property type="entry name" value="METHYLENETETRAHYDROFOLATE REDUCTASE (NADPH)"/>
    <property type="match status" value="1"/>
</dbReference>
<evidence type="ECO:0000256" key="6">
    <source>
        <dbReference type="ARBA" id="ARBA00023002"/>
    </source>
</evidence>
<gene>
    <name evidence="8" type="ORF">CR513_05548</name>
</gene>
<name>A0A371I4R9_MUCPR</name>
<keyword evidence="4 7" id="KW-0285">Flavoprotein</keyword>
<evidence type="ECO:0000313" key="9">
    <source>
        <dbReference type="Proteomes" id="UP000257109"/>
    </source>
</evidence>
<dbReference type="PANTHER" id="PTHR45754">
    <property type="entry name" value="METHYLENETETRAHYDROFOLATE REDUCTASE"/>
    <property type="match status" value="1"/>
</dbReference>
<comment type="caution">
    <text evidence="8">The sequence shown here is derived from an EMBL/GenBank/DDBJ whole genome shotgun (WGS) entry which is preliminary data.</text>
</comment>
<proteinExistence type="inferred from homology"/>
<dbReference type="Proteomes" id="UP000257109">
    <property type="component" value="Unassembled WGS sequence"/>
</dbReference>
<dbReference type="AlphaFoldDB" id="A0A371I4R9"/>
<keyword evidence="5 7" id="KW-0274">FAD</keyword>
<evidence type="ECO:0000256" key="4">
    <source>
        <dbReference type="ARBA" id="ARBA00022630"/>
    </source>
</evidence>
<evidence type="ECO:0000256" key="3">
    <source>
        <dbReference type="ARBA" id="ARBA00006743"/>
    </source>
</evidence>
<comment type="similarity">
    <text evidence="3 7">Belongs to the methylenetetrahydrofolate reductase family.</text>
</comment>
<sequence>MKITEKVLAADSNRVTEDGVHNLFERMERMVAQNPSFCNITWGAGGTTADLKLEIANKMQNIVKHIRAKYGDYFGIQSDFMDADVLAEAHLDVVESDGLSTLESYQNDLA</sequence>
<dbReference type="UniPathway" id="UPA00193"/>
<evidence type="ECO:0000256" key="5">
    <source>
        <dbReference type="ARBA" id="ARBA00022827"/>
    </source>
</evidence>
<comment type="pathway">
    <text evidence="2 7">One-carbon metabolism; tetrahydrofolate interconversion.</text>
</comment>
<keyword evidence="6 7" id="KW-0560">Oxidoreductase</keyword>
<reference evidence="8" key="1">
    <citation type="submission" date="2018-05" db="EMBL/GenBank/DDBJ databases">
        <title>Draft genome of Mucuna pruriens seed.</title>
        <authorList>
            <person name="Nnadi N.E."/>
            <person name="Vos R."/>
            <person name="Hasami M.H."/>
            <person name="Devisetty U.K."/>
            <person name="Aguiy J.C."/>
        </authorList>
    </citation>
    <scope>NUCLEOTIDE SEQUENCE [LARGE SCALE GENOMIC DNA]</scope>
    <source>
        <strain evidence="8">JCA_2017</strain>
    </source>
</reference>